<accession>A0A086T423</accession>
<dbReference type="InterPro" id="IPR013857">
    <property type="entry name" value="NADH-UbQ_OxRdtase-assoc_prot30"/>
</dbReference>
<evidence type="ECO:0000259" key="2">
    <source>
        <dbReference type="Pfam" id="PF08547"/>
    </source>
</evidence>
<dbReference type="InterPro" id="IPR008979">
    <property type="entry name" value="Galactose-bd-like_sf"/>
</dbReference>
<reference evidence="4" key="1">
    <citation type="journal article" date="2014" name="Genome Announc.">
        <title>Genome sequence and annotation of Acremonium chrysogenum, producer of the beta-lactam antibiotic cephalosporin C.</title>
        <authorList>
            <person name="Terfehr D."/>
            <person name="Dahlmann T.A."/>
            <person name="Specht T."/>
            <person name="Zadra I."/>
            <person name="Kuernsteiner H."/>
            <person name="Kueck U."/>
        </authorList>
    </citation>
    <scope>NUCLEOTIDE SEQUENCE [LARGE SCALE GENOMIC DNA]</scope>
    <source>
        <strain evidence="4">ATCC 11550 / CBS 779.69 / DSM 880 / IAM 14645 / JCM 23072 / IMI 49137</strain>
    </source>
</reference>
<dbReference type="OrthoDB" id="426386at2759"/>
<gene>
    <name evidence="3" type="ORF">ACRE_051000</name>
</gene>
<evidence type="ECO:0000313" key="4">
    <source>
        <dbReference type="Proteomes" id="UP000029964"/>
    </source>
</evidence>
<dbReference type="Proteomes" id="UP000029964">
    <property type="component" value="Unassembled WGS sequence"/>
</dbReference>
<dbReference type="AlphaFoldDB" id="A0A086T423"/>
<dbReference type="PANTHER" id="PTHR13194:SF19">
    <property type="entry name" value="NAD(P)-BINDING ROSSMANN-FOLD SUPERFAMILY PROTEIN"/>
    <property type="match status" value="1"/>
</dbReference>
<dbReference type="SUPFAM" id="SSF49785">
    <property type="entry name" value="Galactose-binding domain-like"/>
    <property type="match status" value="1"/>
</dbReference>
<sequence>MGATNARHYMQVRLIDQSNNRPWDPKAWETINDSLRGGSSTSYLSAIDADPSAVYFHGHLDTTTLGGAGFASQQHTCDSWDLSAHDGLLLELGALPAGADDHGCKRYTVTLKNQVTPRGENGRSRSTLTWQAEFEHPPGAAPSEVWLPWESFKPTYRGRPVDGAPAAAAAAAPLDLHDVKRVGIMMRR</sequence>
<dbReference type="InterPro" id="IPR039131">
    <property type="entry name" value="NDUFAF1"/>
</dbReference>
<dbReference type="HOGENOM" id="CLU_059028_3_1_1"/>
<dbReference type="GO" id="GO:0051082">
    <property type="term" value="F:unfolded protein binding"/>
    <property type="evidence" value="ECO:0007669"/>
    <property type="project" value="TreeGrafter"/>
</dbReference>
<comment type="similarity">
    <text evidence="1">Belongs to the CIA30 family.</text>
</comment>
<evidence type="ECO:0000313" key="3">
    <source>
        <dbReference type="EMBL" id="KFH44105.1"/>
    </source>
</evidence>
<name>A0A086T423_HAPC1</name>
<proteinExistence type="inferred from homology"/>
<feature type="domain" description="NADH:ubiquinone oxidoreductase intermediate-associated protein 30" evidence="2">
    <location>
        <begin position="24"/>
        <end position="187"/>
    </location>
</feature>
<comment type="caution">
    <text evidence="3">The sequence shown here is derived from an EMBL/GenBank/DDBJ whole genome shotgun (WGS) entry which is preliminary data.</text>
</comment>
<dbReference type="Pfam" id="PF08547">
    <property type="entry name" value="CIA30"/>
    <property type="match status" value="1"/>
</dbReference>
<organism evidence="3 4">
    <name type="scientific">Hapsidospora chrysogenum (strain ATCC 11550 / CBS 779.69 / DSM 880 / IAM 14645 / JCM 23072 / IMI 49137)</name>
    <name type="common">Acremonium chrysogenum</name>
    <dbReference type="NCBI Taxonomy" id="857340"/>
    <lineage>
        <taxon>Eukaryota</taxon>
        <taxon>Fungi</taxon>
        <taxon>Dikarya</taxon>
        <taxon>Ascomycota</taxon>
        <taxon>Pezizomycotina</taxon>
        <taxon>Sordariomycetes</taxon>
        <taxon>Hypocreomycetidae</taxon>
        <taxon>Hypocreales</taxon>
        <taxon>Bionectriaceae</taxon>
        <taxon>Hapsidospora</taxon>
    </lineage>
</organism>
<dbReference type="STRING" id="857340.A0A086T423"/>
<dbReference type="EMBL" id="JPKY01000054">
    <property type="protein sequence ID" value="KFH44105.1"/>
    <property type="molecule type" value="Genomic_DNA"/>
</dbReference>
<dbReference type="PANTHER" id="PTHR13194">
    <property type="entry name" value="COMPLEX I INTERMEDIATE-ASSOCIATED PROTEIN 30"/>
    <property type="match status" value="1"/>
</dbReference>
<evidence type="ECO:0000256" key="1">
    <source>
        <dbReference type="ARBA" id="ARBA00007884"/>
    </source>
</evidence>
<protein>
    <recommendedName>
        <fullName evidence="2">NADH:ubiquinone oxidoreductase intermediate-associated protein 30 domain-containing protein</fullName>
    </recommendedName>
</protein>
<dbReference type="GO" id="GO:0010257">
    <property type="term" value="P:NADH dehydrogenase complex assembly"/>
    <property type="evidence" value="ECO:0007669"/>
    <property type="project" value="TreeGrafter"/>
</dbReference>
<keyword evidence="4" id="KW-1185">Reference proteome</keyword>